<evidence type="ECO:0000313" key="11">
    <source>
        <dbReference type="Proteomes" id="UP000094291"/>
    </source>
</evidence>
<sequence>MINVGIVGGTGYTGVELLRQLASHPEAQVRVITSRSDAGTSVADMYPNLRGHFDDLRFSEPDVKALGACDVVFFATPHGVAHALAAELLAEGTRVIDLSADFRLQDAEEWSHWYGQPHGAVDLLPEAVYGLPEVNREQIKTARLIAVPGCYPTAVQLGFLPLLEAGVIETDGLIADCKSGVSGAGRGAKVGSLLCEASENMKAYGMPAHRHLPEIRQGMRRAAQHDVELTFVPHLTPMTRGIHATLHARLNGNSLKLKDVDIQGIFDTRFASEPCVDVLPQGHCPETRSVRGTNMCRIAVFRPEGGRQLVVMSVIDNLVKGASGQAIQNMNLMFGLNETSGLQQIALLP</sequence>
<evidence type="ECO:0000256" key="3">
    <source>
        <dbReference type="ARBA" id="ARBA00022605"/>
    </source>
</evidence>
<keyword evidence="2 7" id="KW-0055">Arginine biosynthesis</keyword>
<organism evidence="10 11">
    <name type="scientific">Terasakiispira papahanaumokuakeensis</name>
    <dbReference type="NCBI Taxonomy" id="197479"/>
    <lineage>
        <taxon>Bacteria</taxon>
        <taxon>Pseudomonadati</taxon>
        <taxon>Pseudomonadota</taxon>
        <taxon>Gammaproteobacteria</taxon>
        <taxon>Oceanospirillales</taxon>
        <taxon>Terasakiispira</taxon>
    </lineage>
</organism>
<dbReference type="PANTHER" id="PTHR32338">
    <property type="entry name" value="N-ACETYL-GAMMA-GLUTAMYL-PHOSPHATE REDUCTASE, CHLOROPLASTIC-RELATED-RELATED"/>
    <property type="match status" value="1"/>
</dbReference>
<dbReference type="CDD" id="cd17895">
    <property type="entry name" value="AGPR_1_N"/>
    <property type="match status" value="1"/>
</dbReference>
<dbReference type="EC" id="1.2.1.38" evidence="7"/>
<proteinExistence type="inferred from homology"/>
<dbReference type="STRING" id="197479.BFW38_15210"/>
<dbReference type="OrthoDB" id="9801289at2"/>
<accession>A0A1E2VCJ2</accession>
<evidence type="ECO:0000256" key="2">
    <source>
        <dbReference type="ARBA" id="ARBA00022571"/>
    </source>
</evidence>
<protein>
    <recommendedName>
        <fullName evidence="7">N-acetyl-gamma-glutamyl-phosphate reductase</fullName>
        <shortName evidence="7">AGPR</shortName>
        <ecNumber evidence="7">1.2.1.38</ecNumber>
    </recommendedName>
    <alternativeName>
        <fullName evidence="7">N-acetyl-glutamate semialdehyde dehydrogenase</fullName>
        <shortName evidence="7">NAGSA dehydrogenase</shortName>
    </alternativeName>
</protein>
<dbReference type="Gene3D" id="3.40.50.720">
    <property type="entry name" value="NAD(P)-binding Rossmann-like Domain"/>
    <property type="match status" value="1"/>
</dbReference>
<dbReference type="UniPathway" id="UPA00068">
    <property type="reaction ID" value="UER00108"/>
</dbReference>
<feature type="active site" evidence="7 8">
    <location>
        <position position="150"/>
    </location>
</feature>
<dbReference type="InterPro" id="IPR036291">
    <property type="entry name" value="NAD(P)-bd_dom_sf"/>
</dbReference>
<dbReference type="SUPFAM" id="SSF55347">
    <property type="entry name" value="Glyceraldehyde-3-phosphate dehydrogenase-like, C-terminal domain"/>
    <property type="match status" value="1"/>
</dbReference>
<gene>
    <name evidence="7" type="primary">argC</name>
    <name evidence="10" type="ORF">BFW38_15210</name>
</gene>
<evidence type="ECO:0000313" key="10">
    <source>
        <dbReference type="EMBL" id="ODC04673.1"/>
    </source>
</evidence>
<keyword evidence="5 7" id="KW-0560">Oxidoreductase</keyword>
<dbReference type="InterPro" id="IPR000534">
    <property type="entry name" value="Semialdehyde_DH_NAD-bd"/>
</dbReference>
<dbReference type="RefSeq" id="WP_068999657.1">
    <property type="nucleotide sequence ID" value="NZ_MDTQ01000001.1"/>
</dbReference>
<dbReference type="HAMAP" id="MF_00150">
    <property type="entry name" value="ArgC_type1"/>
    <property type="match status" value="1"/>
</dbReference>
<evidence type="ECO:0000256" key="8">
    <source>
        <dbReference type="PROSITE-ProRule" id="PRU10010"/>
    </source>
</evidence>
<comment type="caution">
    <text evidence="10">The sequence shown here is derived from an EMBL/GenBank/DDBJ whole genome shotgun (WGS) entry which is preliminary data.</text>
</comment>
<dbReference type="AlphaFoldDB" id="A0A1E2VCJ2"/>
<comment type="similarity">
    <text evidence="7">Belongs to the NAGSA dehydrogenase family. Type 1 subfamily.</text>
</comment>
<comment type="function">
    <text evidence="7">Catalyzes the NADPH-dependent reduction of N-acetyl-5-glutamyl phosphate to yield N-acetyl-L-glutamate 5-semialdehyde.</text>
</comment>
<keyword evidence="7" id="KW-0963">Cytoplasm</keyword>
<reference evidence="10 11" key="1">
    <citation type="submission" date="2016-08" db="EMBL/GenBank/DDBJ databases">
        <authorList>
            <person name="Seilhamer J.J."/>
        </authorList>
    </citation>
    <scope>NUCLEOTIDE SEQUENCE [LARGE SCALE GENOMIC DNA]</scope>
    <source>
        <strain evidence="10 11">PH27A</strain>
    </source>
</reference>
<dbReference type="NCBIfam" id="TIGR01850">
    <property type="entry name" value="argC"/>
    <property type="match status" value="1"/>
</dbReference>
<evidence type="ECO:0000256" key="5">
    <source>
        <dbReference type="ARBA" id="ARBA00023002"/>
    </source>
</evidence>
<dbReference type="CDD" id="cd23934">
    <property type="entry name" value="AGPR_1_C"/>
    <property type="match status" value="1"/>
</dbReference>
<feature type="domain" description="Semialdehyde dehydrogenase NAD-binding" evidence="9">
    <location>
        <begin position="3"/>
        <end position="142"/>
    </location>
</feature>
<dbReference type="FunFam" id="3.30.360.10:FF:000014">
    <property type="entry name" value="N-acetyl-gamma-glutamyl-phosphate reductase"/>
    <property type="match status" value="1"/>
</dbReference>
<dbReference type="InterPro" id="IPR050085">
    <property type="entry name" value="AGPR"/>
</dbReference>
<dbReference type="GO" id="GO:0005737">
    <property type="term" value="C:cytoplasm"/>
    <property type="evidence" value="ECO:0007669"/>
    <property type="project" value="UniProtKB-SubCell"/>
</dbReference>
<evidence type="ECO:0000256" key="7">
    <source>
        <dbReference type="HAMAP-Rule" id="MF_00150"/>
    </source>
</evidence>
<dbReference type="GO" id="GO:0003942">
    <property type="term" value="F:N-acetyl-gamma-glutamyl-phosphate reductase activity"/>
    <property type="evidence" value="ECO:0007669"/>
    <property type="project" value="UniProtKB-UniRule"/>
</dbReference>
<dbReference type="PROSITE" id="PS01224">
    <property type="entry name" value="ARGC"/>
    <property type="match status" value="1"/>
</dbReference>
<name>A0A1E2VCJ2_9GAMM</name>
<comment type="catalytic activity">
    <reaction evidence="6 7">
        <text>N-acetyl-L-glutamate 5-semialdehyde + phosphate + NADP(+) = N-acetyl-L-glutamyl 5-phosphate + NADPH + H(+)</text>
        <dbReference type="Rhea" id="RHEA:21588"/>
        <dbReference type="ChEBI" id="CHEBI:15378"/>
        <dbReference type="ChEBI" id="CHEBI:29123"/>
        <dbReference type="ChEBI" id="CHEBI:43474"/>
        <dbReference type="ChEBI" id="CHEBI:57783"/>
        <dbReference type="ChEBI" id="CHEBI:57936"/>
        <dbReference type="ChEBI" id="CHEBI:58349"/>
        <dbReference type="EC" id="1.2.1.38"/>
    </reaction>
</comment>
<keyword evidence="4 7" id="KW-0521">NADP</keyword>
<dbReference type="GO" id="GO:0006526">
    <property type="term" value="P:L-arginine biosynthetic process"/>
    <property type="evidence" value="ECO:0007669"/>
    <property type="project" value="UniProtKB-UniRule"/>
</dbReference>
<evidence type="ECO:0000256" key="6">
    <source>
        <dbReference type="ARBA" id="ARBA00050557"/>
    </source>
</evidence>
<dbReference type="GO" id="GO:0070401">
    <property type="term" value="F:NADP+ binding"/>
    <property type="evidence" value="ECO:0007669"/>
    <property type="project" value="InterPro"/>
</dbReference>
<dbReference type="SUPFAM" id="SSF51735">
    <property type="entry name" value="NAD(P)-binding Rossmann-fold domains"/>
    <property type="match status" value="1"/>
</dbReference>
<dbReference type="InterPro" id="IPR000706">
    <property type="entry name" value="AGPR_type-1"/>
</dbReference>
<evidence type="ECO:0000256" key="4">
    <source>
        <dbReference type="ARBA" id="ARBA00022857"/>
    </source>
</evidence>
<comment type="pathway">
    <text evidence="1 7">Amino-acid biosynthesis; L-arginine biosynthesis; N(2)-acetyl-L-ornithine from L-glutamate: step 3/4.</text>
</comment>
<dbReference type="SMART" id="SM00859">
    <property type="entry name" value="Semialdhyde_dh"/>
    <property type="match status" value="1"/>
</dbReference>
<dbReference type="Pfam" id="PF01118">
    <property type="entry name" value="Semialdhyde_dh"/>
    <property type="match status" value="1"/>
</dbReference>
<keyword evidence="3 7" id="KW-0028">Amino-acid biosynthesis</keyword>
<dbReference type="PANTHER" id="PTHR32338:SF10">
    <property type="entry name" value="N-ACETYL-GAMMA-GLUTAMYL-PHOSPHATE REDUCTASE, CHLOROPLASTIC-RELATED"/>
    <property type="match status" value="1"/>
</dbReference>
<dbReference type="InterPro" id="IPR058924">
    <property type="entry name" value="AGPR_dimerisation_dom"/>
</dbReference>
<evidence type="ECO:0000256" key="1">
    <source>
        <dbReference type="ARBA" id="ARBA00004862"/>
    </source>
</evidence>
<evidence type="ECO:0000259" key="9">
    <source>
        <dbReference type="SMART" id="SM00859"/>
    </source>
</evidence>
<dbReference type="Gene3D" id="3.30.360.10">
    <property type="entry name" value="Dihydrodipicolinate Reductase, domain 2"/>
    <property type="match status" value="1"/>
</dbReference>
<dbReference type="GO" id="GO:0051287">
    <property type="term" value="F:NAD binding"/>
    <property type="evidence" value="ECO:0007669"/>
    <property type="project" value="InterPro"/>
</dbReference>
<dbReference type="Proteomes" id="UP000094291">
    <property type="component" value="Unassembled WGS sequence"/>
</dbReference>
<dbReference type="InterPro" id="IPR023013">
    <property type="entry name" value="AGPR_AS"/>
</dbReference>
<dbReference type="EMBL" id="MDTQ01000001">
    <property type="protein sequence ID" value="ODC04673.1"/>
    <property type="molecule type" value="Genomic_DNA"/>
</dbReference>
<comment type="subcellular location">
    <subcellularLocation>
        <location evidence="7">Cytoplasm</location>
    </subcellularLocation>
</comment>
<keyword evidence="11" id="KW-1185">Reference proteome</keyword>
<dbReference type="Pfam" id="PF22698">
    <property type="entry name" value="Semialdhyde_dhC_1"/>
    <property type="match status" value="1"/>
</dbReference>